<feature type="domain" description="Cation efflux protein transmembrane" evidence="8">
    <location>
        <begin position="113"/>
        <end position="301"/>
    </location>
</feature>
<dbReference type="GO" id="GO:0008324">
    <property type="term" value="F:monoatomic cation transmembrane transporter activity"/>
    <property type="evidence" value="ECO:0007669"/>
    <property type="project" value="InterPro"/>
</dbReference>
<feature type="transmembrane region" description="Helical" evidence="7">
    <location>
        <begin position="284"/>
        <end position="307"/>
    </location>
</feature>
<accession>A0A5C3QME9</accession>
<dbReference type="PANTHER" id="PTHR43840:SF12">
    <property type="entry name" value="CATION DIFFUSION FACILITATOR 1 (AFU_ORTHOLOGUE AFUA_1G14440)"/>
    <property type="match status" value="1"/>
</dbReference>
<dbReference type="GO" id="GO:0030003">
    <property type="term" value="P:intracellular monoatomic cation homeostasis"/>
    <property type="evidence" value="ECO:0007669"/>
    <property type="project" value="UniProtKB-ARBA"/>
</dbReference>
<keyword evidence="11" id="KW-1185">Reference proteome</keyword>
<organism evidence="10 11">
    <name type="scientific">Pterulicium gracile</name>
    <dbReference type="NCBI Taxonomy" id="1884261"/>
    <lineage>
        <taxon>Eukaryota</taxon>
        <taxon>Fungi</taxon>
        <taxon>Dikarya</taxon>
        <taxon>Basidiomycota</taxon>
        <taxon>Agaricomycotina</taxon>
        <taxon>Agaricomycetes</taxon>
        <taxon>Agaricomycetidae</taxon>
        <taxon>Agaricales</taxon>
        <taxon>Pleurotineae</taxon>
        <taxon>Pterulaceae</taxon>
        <taxon>Pterulicium</taxon>
    </lineage>
</organism>
<dbReference type="EMBL" id="ML178822">
    <property type="protein sequence ID" value="TFL02528.1"/>
    <property type="molecule type" value="Genomic_DNA"/>
</dbReference>
<evidence type="ECO:0000256" key="2">
    <source>
        <dbReference type="ARBA" id="ARBA00022448"/>
    </source>
</evidence>
<feature type="transmembrane region" description="Helical" evidence="7">
    <location>
        <begin position="179"/>
        <end position="198"/>
    </location>
</feature>
<evidence type="ECO:0000259" key="8">
    <source>
        <dbReference type="Pfam" id="PF01545"/>
    </source>
</evidence>
<evidence type="ECO:0000256" key="6">
    <source>
        <dbReference type="SAM" id="MobiDB-lite"/>
    </source>
</evidence>
<keyword evidence="2" id="KW-0813">Transport</keyword>
<dbReference type="STRING" id="1884261.A0A5C3QME9"/>
<evidence type="ECO:0000256" key="1">
    <source>
        <dbReference type="ARBA" id="ARBA00004141"/>
    </source>
</evidence>
<evidence type="ECO:0000313" key="10">
    <source>
        <dbReference type="EMBL" id="TFL02528.1"/>
    </source>
</evidence>
<feature type="transmembrane region" description="Helical" evidence="7">
    <location>
        <begin position="136"/>
        <end position="158"/>
    </location>
</feature>
<dbReference type="Pfam" id="PF16916">
    <property type="entry name" value="ZT_dimer"/>
    <property type="match status" value="1"/>
</dbReference>
<protein>
    <submittedName>
        <fullName evidence="10">CDF-like metal transporter</fullName>
    </submittedName>
</protein>
<reference evidence="10 11" key="1">
    <citation type="journal article" date="2019" name="Nat. Ecol. Evol.">
        <title>Megaphylogeny resolves global patterns of mushroom evolution.</title>
        <authorList>
            <person name="Varga T."/>
            <person name="Krizsan K."/>
            <person name="Foldi C."/>
            <person name="Dima B."/>
            <person name="Sanchez-Garcia M."/>
            <person name="Sanchez-Ramirez S."/>
            <person name="Szollosi G.J."/>
            <person name="Szarkandi J.G."/>
            <person name="Papp V."/>
            <person name="Albert L."/>
            <person name="Andreopoulos W."/>
            <person name="Angelini C."/>
            <person name="Antonin V."/>
            <person name="Barry K.W."/>
            <person name="Bougher N.L."/>
            <person name="Buchanan P."/>
            <person name="Buyck B."/>
            <person name="Bense V."/>
            <person name="Catcheside P."/>
            <person name="Chovatia M."/>
            <person name="Cooper J."/>
            <person name="Damon W."/>
            <person name="Desjardin D."/>
            <person name="Finy P."/>
            <person name="Geml J."/>
            <person name="Haridas S."/>
            <person name="Hughes K."/>
            <person name="Justo A."/>
            <person name="Karasinski D."/>
            <person name="Kautmanova I."/>
            <person name="Kiss B."/>
            <person name="Kocsube S."/>
            <person name="Kotiranta H."/>
            <person name="LaButti K.M."/>
            <person name="Lechner B.E."/>
            <person name="Liimatainen K."/>
            <person name="Lipzen A."/>
            <person name="Lukacs Z."/>
            <person name="Mihaltcheva S."/>
            <person name="Morgado L.N."/>
            <person name="Niskanen T."/>
            <person name="Noordeloos M.E."/>
            <person name="Ohm R.A."/>
            <person name="Ortiz-Santana B."/>
            <person name="Ovrebo C."/>
            <person name="Racz N."/>
            <person name="Riley R."/>
            <person name="Savchenko A."/>
            <person name="Shiryaev A."/>
            <person name="Soop K."/>
            <person name="Spirin V."/>
            <person name="Szebenyi C."/>
            <person name="Tomsovsky M."/>
            <person name="Tulloss R.E."/>
            <person name="Uehling J."/>
            <person name="Grigoriev I.V."/>
            <person name="Vagvolgyi C."/>
            <person name="Papp T."/>
            <person name="Martin F.M."/>
            <person name="Miettinen O."/>
            <person name="Hibbett D.S."/>
            <person name="Nagy L.G."/>
        </authorList>
    </citation>
    <scope>NUCLEOTIDE SEQUENCE [LARGE SCALE GENOMIC DNA]</scope>
    <source>
        <strain evidence="10 11">CBS 309.79</strain>
    </source>
</reference>
<dbReference type="PANTHER" id="PTHR43840">
    <property type="entry name" value="MITOCHONDRIAL METAL TRANSPORTER 1-RELATED"/>
    <property type="match status" value="1"/>
</dbReference>
<proteinExistence type="predicted"/>
<keyword evidence="3 7" id="KW-0812">Transmembrane</keyword>
<evidence type="ECO:0000256" key="7">
    <source>
        <dbReference type="SAM" id="Phobius"/>
    </source>
</evidence>
<dbReference type="Pfam" id="PF01545">
    <property type="entry name" value="Cation_efflux"/>
    <property type="match status" value="1"/>
</dbReference>
<dbReference type="InterPro" id="IPR036837">
    <property type="entry name" value="Cation_efflux_CTD_sf"/>
</dbReference>
<evidence type="ECO:0000256" key="4">
    <source>
        <dbReference type="ARBA" id="ARBA00022989"/>
    </source>
</evidence>
<feature type="domain" description="Cation efflux protein cytoplasmic" evidence="9">
    <location>
        <begin position="328"/>
        <end position="387"/>
    </location>
</feature>
<evidence type="ECO:0000256" key="5">
    <source>
        <dbReference type="ARBA" id="ARBA00023136"/>
    </source>
</evidence>
<dbReference type="GO" id="GO:0016020">
    <property type="term" value="C:membrane"/>
    <property type="evidence" value="ECO:0007669"/>
    <property type="project" value="UniProtKB-SubCell"/>
</dbReference>
<dbReference type="Gene3D" id="3.30.70.1350">
    <property type="entry name" value="Cation efflux protein, cytoplasmic domain"/>
    <property type="match status" value="1"/>
</dbReference>
<comment type="subcellular location">
    <subcellularLocation>
        <location evidence="1">Membrane</location>
        <topology evidence="1">Multi-pass membrane protein</topology>
    </subcellularLocation>
</comment>
<dbReference type="InterPro" id="IPR002524">
    <property type="entry name" value="Cation_efflux"/>
</dbReference>
<feature type="region of interest" description="Disordered" evidence="6">
    <location>
        <begin position="1"/>
        <end position="30"/>
    </location>
</feature>
<keyword evidence="4 7" id="KW-1133">Transmembrane helix</keyword>
<evidence type="ECO:0000259" key="9">
    <source>
        <dbReference type="Pfam" id="PF16916"/>
    </source>
</evidence>
<keyword evidence="5 7" id="KW-0472">Membrane</keyword>
<dbReference type="InterPro" id="IPR050291">
    <property type="entry name" value="CDF_Transporter"/>
</dbReference>
<gene>
    <name evidence="10" type="ORF">BDV98DRAFT_565969</name>
</gene>
<dbReference type="OrthoDB" id="78296at2759"/>
<dbReference type="SUPFAM" id="SSF160240">
    <property type="entry name" value="Cation efflux protein cytoplasmic domain-like"/>
    <property type="match status" value="1"/>
</dbReference>
<dbReference type="InterPro" id="IPR027469">
    <property type="entry name" value="Cation_efflux_TMD_sf"/>
</dbReference>
<dbReference type="SUPFAM" id="SSF161111">
    <property type="entry name" value="Cation efflux protein transmembrane domain-like"/>
    <property type="match status" value="1"/>
</dbReference>
<dbReference type="InterPro" id="IPR027470">
    <property type="entry name" value="Cation_efflux_CTD"/>
</dbReference>
<sequence length="400" mass="44437">MPLTQSSRPPSPTLESERVVSNQNGLTMPTPDVESCNSVLTASSIDPYKFRSGLKSENELTELRRTAKGRHLVDYHRKQNALINSLLKPMDTHTEEAKALEEKAKLPVRIAVWSSLVCNVLLSALQLYAAVSSGSLSFLATALDSVFDPASNVALWWLHKKANRLDTSKWPVGGVRLETVGNIVYSSLMAAVNLIIMVESIRDLATTSPDEDVKPFHLPAVIAVAIALGTKFMLFLYCFSIRRYSSQVQVLWEDHRNDLFINGFGLIMSIGGSKWAWWLDPSGGLIIGTGTLVAWCFTIYALFGLLIGKAAPREFMNLVTYNASTFTDDIVGVDTVRAYHSGPDYIVEVDIIMDPSTPLLRTHDVSQQLQDKIEALPGVARAYVHVDWESEHTPEHRKYM</sequence>
<evidence type="ECO:0000256" key="3">
    <source>
        <dbReference type="ARBA" id="ARBA00022692"/>
    </source>
</evidence>
<evidence type="ECO:0000313" key="11">
    <source>
        <dbReference type="Proteomes" id="UP000305067"/>
    </source>
</evidence>
<dbReference type="InterPro" id="IPR058533">
    <property type="entry name" value="Cation_efflux_TM"/>
</dbReference>
<dbReference type="AlphaFoldDB" id="A0A5C3QME9"/>
<dbReference type="GO" id="GO:0098771">
    <property type="term" value="P:inorganic ion homeostasis"/>
    <property type="evidence" value="ECO:0007669"/>
    <property type="project" value="UniProtKB-ARBA"/>
</dbReference>
<feature type="transmembrane region" description="Helical" evidence="7">
    <location>
        <begin position="110"/>
        <end position="130"/>
    </location>
</feature>
<dbReference type="NCBIfam" id="TIGR01297">
    <property type="entry name" value="CDF"/>
    <property type="match status" value="1"/>
</dbReference>
<dbReference type="Gene3D" id="1.20.1510.10">
    <property type="entry name" value="Cation efflux protein transmembrane domain"/>
    <property type="match status" value="1"/>
</dbReference>
<dbReference type="Proteomes" id="UP000305067">
    <property type="component" value="Unassembled WGS sequence"/>
</dbReference>
<name>A0A5C3QME9_9AGAR</name>
<feature type="transmembrane region" description="Helical" evidence="7">
    <location>
        <begin position="259"/>
        <end position="278"/>
    </location>
</feature>
<dbReference type="FunFam" id="1.20.1510.10:FF:000005">
    <property type="entry name" value="Putative Cation diffusion facilitator 1"/>
    <property type="match status" value="1"/>
</dbReference>
<feature type="transmembrane region" description="Helical" evidence="7">
    <location>
        <begin position="218"/>
        <end position="239"/>
    </location>
</feature>